<accession>A0A0P1ACM8</accession>
<feature type="chain" id="PRO_5006058561" description="RxLR-like protein" evidence="1">
    <location>
        <begin position="26"/>
        <end position="75"/>
    </location>
</feature>
<feature type="signal peptide" evidence="1">
    <location>
        <begin position="1"/>
        <end position="25"/>
    </location>
</feature>
<keyword evidence="1" id="KW-0732">Signal</keyword>
<dbReference type="RefSeq" id="XP_036263070.1">
    <property type="nucleotide sequence ID" value="XM_036407362.1"/>
</dbReference>
<dbReference type="AlphaFoldDB" id="A0A0P1ACM8"/>
<evidence type="ECO:0000313" key="3">
    <source>
        <dbReference type="Proteomes" id="UP000054928"/>
    </source>
</evidence>
<organism evidence="2 3">
    <name type="scientific">Plasmopara halstedii</name>
    <name type="common">Downy mildew of sunflower</name>
    <dbReference type="NCBI Taxonomy" id="4781"/>
    <lineage>
        <taxon>Eukaryota</taxon>
        <taxon>Sar</taxon>
        <taxon>Stramenopiles</taxon>
        <taxon>Oomycota</taxon>
        <taxon>Peronosporomycetes</taxon>
        <taxon>Peronosporales</taxon>
        <taxon>Peronosporaceae</taxon>
        <taxon>Plasmopara</taxon>
    </lineage>
</organism>
<name>A0A0P1ACM8_PLAHL</name>
<dbReference type="GeneID" id="59053014"/>
<keyword evidence="3" id="KW-1185">Reference proteome</keyword>
<dbReference type="Proteomes" id="UP000054928">
    <property type="component" value="Unassembled WGS sequence"/>
</dbReference>
<evidence type="ECO:0000313" key="2">
    <source>
        <dbReference type="EMBL" id="CEG38284.1"/>
    </source>
</evidence>
<evidence type="ECO:0000256" key="1">
    <source>
        <dbReference type="SAM" id="SignalP"/>
    </source>
</evidence>
<dbReference type="EMBL" id="CCYD01000321">
    <property type="protein sequence ID" value="CEG38284.1"/>
    <property type="molecule type" value="Genomic_DNA"/>
</dbReference>
<evidence type="ECO:0008006" key="4">
    <source>
        <dbReference type="Google" id="ProtNLM"/>
    </source>
</evidence>
<reference evidence="3" key="1">
    <citation type="submission" date="2014-09" db="EMBL/GenBank/DDBJ databases">
        <authorList>
            <person name="Sharma Rahul"/>
            <person name="Thines Marco"/>
        </authorList>
    </citation>
    <scope>NUCLEOTIDE SEQUENCE [LARGE SCALE GENOMIC DNA]</scope>
</reference>
<protein>
    <recommendedName>
        <fullName evidence="4">RxLR-like protein</fullName>
    </recommendedName>
</protein>
<proteinExistence type="predicted"/>
<sequence length="75" mass="8777">MYSCCKARRLARMIDTLALCGIVEAAKSVYDIDSIHRKQKLWCPSHRRCQLAFRQQYTSCSKWLPLDSSRLRIAE</sequence>